<dbReference type="GO" id="GO:0030163">
    <property type="term" value="P:protein catabolic process"/>
    <property type="evidence" value="ECO:0007669"/>
    <property type="project" value="InterPro"/>
</dbReference>
<dbReference type="Proteomes" id="UP000693970">
    <property type="component" value="Unassembled WGS sequence"/>
</dbReference>
<evidence type="ECO:0000256" key="1">
    <source>
        <dbReference type="SAM" id="MobiDB-lite"/>
    </source>
</evidence>
<organism evidence="2 3">
    <name type="scientific">Nitzschia inconspicua</name>
    <dbReference type="NCBI Taxonomy" id="303405"/>
    <lineage>
        <taxon>Eukaryota</taxon>
        <taxon>Sar</taxon>
        <taxon>Stramenopiles</taxon>
        <taxon>Ochrophyta</taxon>
        <taxon>Bacillariophyta</taxon>
        <taxon>Bacillariophyceae</taxon>
        <taxon>Bacillariophycidae</taxon>
        <taxon>Bacillariales</taxon>
        <taxon>Bacillariaceae</taxon>
        <taxon>Nitzschia</taxon>
    </lineage>
</organism>
<dbReference type="PANTHER" id="PTHR30098">
    <property type="entry name" value="LEUCYL/PHENYLALANYL-TRNA--PROTEIN TRANSFERASE"/>
    <property type="match status" value="1"/>
</dbReference>
<gene>
    <name evidence="2" type="ORF">IV203_014622</name>
</gene>
<evidence type="ECO:0000313" key="2">
    <source>
        <dbReference type="EMBL" id="KAG7358035.1"/>
    </source>
</evidence>
<feature type="compositionally biased region" description="Polar residues" evidence="1">
    <location>
        <begin position="313"/>
        <end position="324"/>
    </location>
</feature>
<accession>A0A9K3LAD8</accession>
<name>A0A9K3LAD8_9STRA</name>
<dbReference type="PANTHER" id="PTHR30098:SF2">
    <property type="entry name" value="LEUCYL_PHENYLALANYL-TRNA--PROTEIN TRANSFERASE"/>
    <property type="match status" value="1"/>
</dbReference>
<dbReference type="EMBL" id="JAGRRH010000014">
    <property type="protein sequence ID" value="KAG7358035.1"/>
    <property type="molecule type" value="Genomic_DNA"/>
</dbReference>
<dbReference type="InterPro" id="IPR004616">
    <property type="entry name" value="Leu/Phe-tRNA_Trfase"/>
</dbReference>
<feature type="region of interest" description="Disordered" evidence="1">
    <location>
        <begin position="313"/>
        <end position="361"/>
    </location>
</feature>
<sequence length="361" mass="40785">MTKPEKNLIRLKHRGSRAASQSEKHQTSTEQAELAAYIPPYLRQFVTPYHGEFCFTRMYHFRLLAQLMMEGFLPIATREVMLPKLHKERCVIRLPDDLHISKSVRKKARKFTLTVNREFDKVVEACQRQHGSRCWLYPDLVQVFRELHSAGSVRAMLIPTQQGGTAPNARFKITARAECPVRLYSIEVWDEATGDLVAGELGYTVGSIYTSLTGFSAQSNAGSVQLAALGRLLCSLGFNMWDLGMDMEYKQSLGSRLISRREFVNHVHTVRSTKGHLMLPPNSAVLNCRELIDQELSRETLLHQQTSLAANNVVDSSKNTVQATDSDKERMEQANGTHSPPALELQGGSPEPERKKSKQRY</sequence>
<dbReference type="GO" id="GO:0008914">
    <property type="term" value="F:leucyl-tRNA--protein transferase activity"/>
    <property type="evidence" value="ECO:0007669"/>
    <property type="project" value="InterPro"/>
</dbReference>
<protein>
    <submittedName>
        <fullName evidence="2">Acyl-CoA N-acyltransferase</fullName>
    </submittedName>
</protein>
<proteinExistence type="predicted"/>
<dbReference type="OrthoDB" id="2122564at2759"/>
<reference evidence="2" key="2">
    <citation type="submission" date="2021-04" db="EMBL/GenBank/DDBJ databases">
        <authorList>
            <person name="Podell S."/>
        </authorList>
    </citation>
    <scope>NUCLEOTIDE SEQUENCE</scope>
    <source>
        <strain evidence="2">Hildebrandi</strain>
    </source>
</reference>
<dbReference type="GO" id="GO:0005737">
    <property type="term" value="C:cytoplasm"/>
    <property type="evidence" value="ECO:0007669"/>
    <property type="project" value="TreeGrafter"/>
</dbReference>
<dbReference type="AlphaFoldDB" id="A0A9K3LAD8"/>
<comment type="caution">
    <text evidence="2">The sequence shown here is derived from an EMBL/GenBank/DDBJ whole genome shotgun (WGS) entry which is preliminary data.</text>
</comment>
<dbReference type="Pfam" id="PF03588">
    <property type="entry name" value="Leu_Phe_trans"/>
    <property type="match status" value="2"/>
</dbReference>
<reference evidence="2" key="1">
    <citation type="journal article" date="2021" name="Sci. Rep.">
        <title>Diploid genomic architecture of Nitzschia inconspicua, an elite biomass production diatom.</title>
        <authorList>
            <person name="Oliver A."/>
            <person name="Podell S."/>
            <person name="Pinowska A."/>
            <person name="Traller J.C."/>
            <person name="Smith S.R."/>
            <person name="McClure R."/>
            <person name="Beliaev A."/>
            <person name="Bohutskyi P."/>
            <person name="Hill E.A."/>
            <person name="Rabines A."/>
            <person name="Zheng H."/>
            <person name="Allen L.Z."/>
            <person name="Kuo A."/>
            <person name="Grigoriev I.V."/>
            <person name="Allen A.E."/>
            <person name="Hazlebeck D."/>
            <person name="Allen E.E."/>
        </authorList>
    </citation>
    <scope>NUCLEOTIDE SEQUENCE</scope>
    <source>
        <strain evidence="2">Hildebrandi</strain>
    </source>
</reference>
<evidence type="ECO:0000313" key="3">
    <source>
        <dbReference type="Proteomes" id="UP000693970"/>
    </source>
</evidence>
<keyword evidence="3" id="KW-1185">Reference proteome</keyword>